<name>A0AAD5LJ62_PYTIN</name>
<dbReference type="PANTHER" id="PTHR10015">
    <property type="entry name" value="HEAT SHOCK TRANSCRIPTION FACTOR"/>
    <property type="match status" value="1"/>
</dbReference>
<dbReference type="EMBL" id="JAKCXM010000088">
    <property type="protein sequence ID" value="KAJ0403125.1"/>
    <property type="molecule type" value="Genomic_DNA"/>
</dbReference>
<dbReference type="GO" id="GO:0003700">
    <property type="term" value="F:DNA-binding transcription factor activity"/>
    <property type="evidence" value="ECO:0007669"/>
    <property type="project" value="InterPro"/>
</dbReference>
<feature type="compositionally biased region" description="Low complexity" evidence="5">
    <location>
        <begin position="346"/>
        <end position="361"/>
    </location>
</feature>
<evidence type="ECO:0000259" key="6">
    <source>
        <dbReference type="SMART" id="SM00415"/>
    </source>
</evidence>
<dbReference type="SMART" id="SM00415">
    <property type="entry name" value="HSF"/>
    <property type="match status" value="1"/>
</dbReference>
<dbReference type="GO" id="GO:0043565">
    <property type="term" value="F:sequence-specific DNA binding"/>
    <property type="evidence" value="ECO:0007669"/>
    <property type="project" value="InterPro"/>
</dbReference>
<proteinExistence type="inferred from homology"/>
<sequence>MASRPPPPPASAPPQSTVHGAPLLPQPLDLQPQLHVHVPPLPSPNTTAAAAALFRVNQLPMAVLSPSPTGPFSFDKADVQRSGRSHRALATIDEHAQHEPADARCSDAARRDEDAAGEAYAAAVQQQQQHQQQQEDDRRAKSRSVFTDAAAPLLPLSLYATPGSRPPSSAAAENAMLPPELPMSPASGDVRKRNVGVPKFLRFLFQMLEYEDRSVICWSHKGTAFQIREPEELARSILPKYFKHNKVSSFQRQLNYFGFKKWTKTQTNICTFSHPFFIRGEKEKMRLIKRKERAARAAAADDAKADAISAAAAEILAGDDDSHPQQQQPRDEPVASTRPSAKRPRTASSSASSSASVAGRSPRGDGRVKGTTPRAKKEPAARRAQSTVAARKRGKTAGLASLEASPPSMGKMTLPAISPSSSSSSTWGSSASTAGARGLAAGGGDDGPIGADAFGRFPRDAAAPSNGSVAAYSMVDAAPVMPIHASLLLSHQQAQQQQSSLARRLSGGVYDSMSMSDFVNADWSPPQPSAEDAAACPSTGKDSMMMLSAFKYGDSSSISAAIGLQPSAFDMMEAQGHVFSSQSQAAAHAGGSAASSGSKDYLDMLLESAAMDEQLSVAAATASDVASWDASYAIPSR</sequence>
<dbReference type="Proteomes" id="UP001209570">
    <property type="component" value="Unassembled WGS sequence"/>
</dbReference>
<feature type="compositionally biased region" description="Pro residues" evidence="5">
    <location>
        <begin position="1"/>
        <end position="12"/>
    </location>
</feature>
<organism evidence="7 8">
    <name type="scientific">Pythium insidiosum</name>
    <name type="common">Pythiosis disease agent</name>
    <dbReference type="NCBI Taxonomy" id="114742"/>
    <lineage>
        <taxon>Eukaryota</taxon>
        <taxon>Sar</taxon>
        <taxon>Stramenopiles</taxon>
        <taxon>Oomycota</taxon>
        <taxon>Peronosporomycetes</taxon>
        <taxon>Pythiales</taxon>
        <taxon>Pythiaceae</taxon>
        <taxon>Pythium</taxon>
    </lineage>
</organism>
<keyword evidence="2" id="KW-0238">DNA-binding</keyword>
<dbReference type="InterPro" id="IPR036390">
    <property type="entry name" value="WH_DNA-bd_sf"/>
</dbReference>
<feature type="region of interest" description="Disordered" evidence="5">
    <location>
        <begin position="92"/>
        <end position="143"/>
    </location>
</feature>
<dbReference type="InterPro" id="IPR000232">
    <property type="entry name" value="HSF_DNA-bd"/>
</dbReference>
<dbReference type="Pfam" id="PF00447">
    <property type="entry name" value="HSF_DNA-bind"/>
    <property type="match status" value="1"/>
</dbReference>
<comment type="subcellular location">
    <subcellularLocation>
        <location evidence="1">Nucleus</location>
    </subcellularLocation>
</comment>
<evidence type="ECO:0000256" key="4">
    <source>
        <dbReference type="RuleBase" id="RU004020"/>
    </source>
</evidence>
<dbReference type="AlphaFoldDB" id="A0AAD5LJ62"/>
<dbReference type="SUPFAM" id="SSF46785">
    <property type="entry name" value="Winged helix' DNA-binding domain"/>
    <property type="match status" value="1"/>
</dbReference>
<evidence type="ECO:0000256" key="3">
    <source>
        <dbReference type="ARBA" id="ARBA00023242"/>
    </source>
</evidence>
<dbReference type="PANTHER" id="PTHR10015:SF427">
    <property type="entry name" value="HEAT SHOCK FACTOR PROTEIN"/>
    <property type="match status" value="1"/>
</dbReference>
<evidence type="ECO:0000313" key="7">
    <source>
        <dbReference type="EMBL" id="KAJ0403125.1"/>
    </source>
</evidence>
<feature type="region of interest" description="Disordered" evidence="5">
    <location>
        <begin position="319"/>
        <end position="444"/>
    </location>
</feature>
<dbReference type="GO" id="GO:0005634">
    <property type="term" value="C:nucleus"/>
    <property type="evidence" value="ECO:0007669"/>
    <property type="project" value="UniProtKB-SubCell"/>
</dbReference>
<evidence type="ECO:0000256" key="2">
    <source>
        <dbReference type="ARBA" id="ARBA00023125"/>
    </source>
</evidence>
<dbReference type="InterPro" id="IPR036388">
    <property type="entry name" value="WH-like_DNA-bd_sf"/>
</dbReference>
<feature type="compositionally biased region" description="Basic and acidic residues" evidence="5">
    <location>
        <begin position="92"/>
        <end position="114"/>
    </location>
</feature>
<feature type="compositionally biased region" description="Low complexity" evidence="5">
    <location>
        <begin position="413"/>
        <end position="439"/>
    </location>
</feature>
<keyword evidence="3" id="KW-0539">Nucleus</keyword>
<dbReference type="Gene3D" id="1.10.10.10">
    <property type="entry name" value="Winged helix-like DNA-binding domain superfamily/Winged helix DNA-binding domain"/>
    <property type="match status" value="1"/>
</dbReference>
<accession>A0AAD5LJ62</accession>
<dbReference type="FunFam" id="1.10.10.10:FF:000286">
    <property type="entry name" value="Heat shock transcription factor"/>
    <property type="match status" value="1"/>
</dbReference>
<feature type="domain" description="HSF-type DNA-binding" evidence="6">
    <location>
        <begin position="196"/>
        <end position="291"/>
    </location>
</feature>
<feature type="compositionally biased region" description="Low complexity" evidence="5">
    <location>
        <begin position="117"/>
        <end position="132"/>
    </location>
</feature>
<feature type="region of interest" description="Disordered" evidence="5">
    <location>
        <begin position="1"/>
        <end position="27"/>
    </location>
</feature>
<comment type="similarity">
    <text evidence="4">Belongs to the HSF family.</text>
</comment>
<keyword evidence="8" id="KW-1185">Reference proteome</keyword>
<protein>
    <recommendedName>
        <fullName evidence="6">HSF-type DNA-binding domain-containing protein</fullName>
    </recommendedName>
</protein>
<evidence type="ECO:0000256" key="1">
    <source>
        <dbReference type="ARBA" id="ARBA00004123"/>
    </source>
</evidence>
<dbReference type="PRINTS" id="PR00056">
    <property type="entry name" value="HSFDOMAIN"/>
</dbReference>
<reference evidence="7" key="1">
    <citation type="submission" date="2021-12" db="EMBL/GenBank/DDBJ databases">
        <title>Prjna785345.</title>
        <authorList>
            <person name="Rujirawat T."/>
            <person name="Krajaejun T."/>
        </authorList>
    </citation>
    <scope>NUCLEOTIDE SEQUENCE</scope>
    <source>
        <strain evidence="7">Pi057C3</strain>
    </source>
</reference>
<evidence type="ECO:0000313" key="8">
    <source>
        <dbReference type="Proteomes" id="UP001209570"/>
    </source>
</evidence>
<gene>
    <name evidence="7" type="ORF">P43SY_009555</name>
</gene>
<feature type="region of interest" description="Disordered" evidence="5">
    <location>
        <begin position="157"/>
        <end position="185"/>
    </location>
</feature>
<comment type="caution">
    <text evidence="7">The sequence shown here is derived from an EMBL/GenBank/DDBJ whole genome shotgun (WGS) entry which is preliminary data.</text>
</comment>
<evidence type="ECO:0000256" key="5">
    <source>
        <dbReference type="SAM" id="MobiDB-lite"/>
    </source>
</evidence>